<evidence type="ECO:0000313" key="3">
    <source>
        <dbReference type="EMBL" id="MBT0724500.1"/>
    </source>
</evidence>
<dbReference type="Proteomes" id="UP000790096">
    <property type="component" value="Unassembled WGS sequence"/>
</dbReference>
<protein>
    <submittedName>
        <fullName evidence="3">Alpha/beta hydrolase</fullName>
    </submittedName>
</protein>
<dbReference type="InterPro" id="IPR000801">
    <property type="entry name" value="Esterase-like"/>
</dbReference>
<name>A0ABS5SZ43_9GAMM</name>
<gene>
    <name evidence="3" type="ORF">HH682_08615</name>
</gene>
<dbReference type="GO" id="GO:0016787">
    <property type="term" value="F:hydrolase activity"/>
    <property type="evidence" value="ECO:0007669"/>
    <property type="project" value="UniProtKB-KW"/>
</dbReference>
<dbReference type="Gene3D" id="3.40.50.1820">
    <property type="entry name" value="alpha/beta hydrolase"/>
    <property type="match status" value="1"/>
</dbReference>
<organism evidence="3 4">
    <name type="scientific">Rosenbergiella gaditana</name>
    <dbReference type="NCBI Taxonomy" id="2726987"/>
    <lineage>
        <taxon>Bacteria</taxon>
        <taxon>Pseudomonadati</taxon>
        <taxon>Pseudomonadota</taxon>
        <taxon>Gammaproteobacteria</taxon>
        <taxon>Enterobacterales</taxon>
        <taxon>Erwiniaceae</taxon>
        <taxon>Rosenbergiella</taxon>
    </lineage>
</organism>
<keyword evidence="2 3" id="KW-0378">Hydrolase</keyword>
<accession>A0ABS5SZ43</accession>
<evidence type="ECO:0000313" key="4">
    <source>
        <dbReference type="Proteomes" id="UP000790096"/>
    </source>
</evidence>
<proteinExistence type="inferred from homology"/>
<dbReference type="EMBL" id="JABBFR010000010">
    <property type="protein sequence ID" value="MBT0724500.1"/>
    <property type="molecule type" value="Genomic_DNA"/>
</dbReference>
<evidence type="ECO:0000256" key="2">
    <source>
        <dbReference type="ARBA" id="ARBA00022801"/>
    </source>
</evidence>
<dbReference type="SUPFAM" id="SSF53474">
    <property type="entry name" value="alpha/beta-Hydrolases"/>
    <property type="match status" value="1"/>
</dbReference>
<keyword evidence="4" id="KW-1185">Reference proteome</keyword>
<comment type="caution">
    <text evidence="3">The sequence shown here is derived from an EMBL/GenBank/DDBJ whole genome shotgun (WGS) entry which is preliminary data.</text>
</comment>
<evidence type="ECO:0000256" key="1">
    <source>
        <dbReference type="ARBA" id="ARBA00005622"/>
    </source>
</evidence>
<dbReference type="RefSeq" id="WP_214237174.1">
    <property type="nucleotide sequence ID" value="NZ_JABBFR010000010.1"/>
</dbReference>
<reference evidence="3 4" key="1">
    <citation type="submission" date="2020-04" db="EMBL/GenBank/DDBJ databases">
        <title>Genome sequencing of Rosenbergiella species.</title>
        <authorList>
            <person name="Alvarez-Perez S."/>
            <person name="Lievens B."/>
        </authorList>
    </citation>
    <scope>NUCLEOTIDE SEQUENCE [LARGE SCALE GENOMIC DNA]</scope>
    <source>
        <strain evidence="3 4">S61</strain>
    </source>
</reference>
<comment type="similarity">
    <text evidence="1">Belongs to the esterase D family.</text>
</comment>
<sequence>MAPLGPSIADTGSQYYTFRVFKLASVDTQRHYKVWVAVPKKPAPAQGYPILYMLDGNSSLSRVSDAQLRSLNEKNPAVLVFVGYDTPLPFDLKARSFDYTPVARDAAEGNSMLGRGRVGGGSTVFRSLLEQKIIPQSEASLPIDQAQRSLWGHSFGGLFVLETYLHSTQFSHYFSASPSLGQGYQSLVDDIHAQTANPATLTLMVGSSQPARAGAPPAIDFSPQVEQWVKQGLSVSIVHYPGLSHGAMFGASLQDTLNAVSQ</sequence>
<dbReference type="PANTHER" id="PTHR40841">
    <property type="entry name" value="SIDEROPHORE TRIACETYLFUSARININE C ESTERASE"/>
    <property type="match status" value="1"/>
</dbReference>
<dbReference type="InterPro" id="IPR029058">
    <property type="entry name" value="AB_hydrolase_fold"/>
</dbReference>
<dbReference type="Pfam" id="PF00756">
    <property type="entry name" value="Esterase"/>
    <property type="match status" value="1"/>
</dbReference>
<dbReference type="InterPro" id="IPR052558">
    <property type="entry name" value="Siderophore_Hydrolase_D"/>
</dbReference>
<dbReference type="PANTHER" id="PTHR40841:SF2">
    <property type="entry name" value="SIDEROPHORE-DEGRADING ESTERASE (EUROFUNG)"/>
    <property type="match status" value="1"/>
</dbReference>